<protein>
    <recommendedName>
        <fullName evidence="10">UDP-2,3-diacylglucosamine hydrolase</fullName>
        <ecNumber evidence="10">3.6.1.54</ecNumber>
    </recommendedName>
    <alternativeName>
        <fullName evidence="10">UDP-2,3-diacylglucosamine diphosphatase</fullName>
    </alternativeName>
</protein>
<dbReference type="SUPFAM" id="SSF56300">
    <property type="entry name" value="Metallo-dependent phosphatases"/>
    <property type="match status" value="1"/>
</dbReference>
<keyword evidence="4 10" id="KW-0441">Lipid A biosynthesis</keyword>
<organism evidence="12 13">
    <name type="scientific">Microvirgula aerodenitrificans</name>
    <dbReference type="NCBI Taxonomy" id="57480"/>
    <lineage>
        <taxon>Bacteria</taxon>
        <taxon>Pseudomonadati</taxon>
        <taxon>Pseudomonadota</taxon>
        <taxon>Betaproteobacteria</taxon>
        <taxon>Neisseriales</taxon>
        <taxon>Aquaspirillaceae</taxon>
        <taxon>Microvirgula</taxon>
    </lineage>
</organism>
<dbReference type="GO" id="GO:0005737">
    <property type="term" value="C:cytoplasm"/>
    <property type="evidence" value="ECO:0007669"/>
    <property type="project" value="InterPro"/>
</dbReference>
<evidence type="ECO:0000256" key="1">
    <source>
        <dbReference type="ARBA" id="ARBA00022475"/>
    </source>
</evidence>
<feature type="binding site" evidence="10">
    <location>
        <position position="113"/>
    </location>
    <ligand>
        <name>Mn(2+)</name>
        <dbReference type="ChEBI" id="CHEBI:29035"/>
        <label>2</label>
    </ligand>
</feature>
<dbReference type="Proteomes" id="UP000244173">
    <property type="component" value="Chromosome"/>
</dbReference>
<dbReference type="OrthoDB" id="9783283at2"/>
<dbReference type="HAMAP" id="MF_00575">
    <property type="entry name" value="LpxH"/>
    <property type="match status" value="1"/>
</dbReference>
<feature type="binding site" evidence="10">
    <location>
        <position position="41"/>
    </location>
    <ligand>
        <name>Mn(2+)</name>
        <dbReference type="ChEBI" id="CHEBI:29035"/>
        <label>2</label>
    </ligand>
</feature>
<keyword evidence="6 10" id="KW-0378">Hydrolase</keyword>
<reference evidence="12 13" key="1">
    <citation type="submission" date="2018-04" db="EMBL/GenBank/DDBJ databases">
        <title>Denitrifier Microvirgula.</title>
        <authorList>
            <person name="Anderson E."/>
            <person name="Jang J."/>
            <person name="Ishii S."/>
        </authorList>
    </citation>
    <scope>NUCLEOTIDE SEQUENCE [LARGE SCALE GENOMIC DNA]</scope>
    <source>
        <strain evidence="12 13">BE2.4</strain>
    </source>
</reference>
<proteinExistence type="inferred from homology"/>
<dbReference type="AlphaFoldDB" id="A0A2S0PDI2"/>
<feature type="binding site" evidence="10">
    <location>
        <position position="159"/>
    </location>
    <ligand>
        <name>substrate</name>
    </ligand>
</feature>
<dbReference type="RefSeq" id="WP_028499678.1">
    <property type="nucleotide sequence ID" value="NZ_CP028519.1"/>
</dbReference>
<keyword evidence="13" id="KW-1185">Reference proteome</keyword>
<dbReference type="KEGG" id="maer:DAI18_16265"/>
<comment type="pathway">
    <text evidence="10">Glycolipid biosynthesis; lipid IV(A) biosynthesis; lipid IV(A) from (3R)-3-hydroxytetradecanoyl-[acyl-carrier-protein] and UDP-N-acetyl-alpha-D-glucosamine: step 4/6.</text>
</comment>
<feature type="binding site" evidence="10">
    <location>
        <begin position="78"/>
        <end position="79"/>
    </location>
    <ligand>
        <name>substrate</name>
    </ligand>
</feature>
<dbReference type="InterPro" id="IPR043461">
    <property type="entry name" value="LpxH-like"/>
</dbReference>
<dbReference type="Pfam" id="PF00149">
    <property type="entry name" value="Metallophos"/>
    <property type="match status" value="1"/>
</dbReference>
<dbReference type="NCBIfam" id="NF003743">
    <property type="entry name" value="PRK05340.1"/>
    <property type="match status" value="1"/>
</dbReference>
<evidence type="ECO:0000256" key="5">
    <source>
        <dbReference type="ARBA" id="ARBA00022723"/>
    </source>
</evidence>
<dbReference type="EMBL" id="CP028519">
    <property type="protein sequence ID" value="AVY95426.1"/>
    <property type="molecule type" value="Genomic_DNA"/>
</dbReference>
<dbReference type="Gene3D" id="3.60.21.10">
    <property type="match status" value="1"/>
</dbReference>
<dbReference type="InterPro" id="IPR029052">
    <property type="entry name" value="Metallo-depent_PP-like"/>
</dbReference>
<dbReference type="STRING" id="1122240.GCA_000620105_02689"/>
<dbReference type="GO" id="GO:0008758">
    <property type="term" value="F:UDP-2,3-diacylglucosamine hydrolase activity"/>
    <property type="evidence" value="ECO:0007669"/>
    <property type="project" value="UniProtKB-UniRule"/>
</dbReference>
<evidence type="ECO:0000256" key="3">
    <source>
        <dbReference type="ARBA" id="ARBA00022519"/>
    </source>
</evidence>
<evidence type="ECO:0000259" key="11">
    <source>
        <dbReference type="Pfam" id="PF00149"/>
    </source>
</evidence>
<evidence type="ECO:0000313" key="13">
    <source>
        <dbReference type="Proteomes" id="UP000244173"/>
    </source>
</evidence>
<dbReference type="NCBIfam" id="TIGR01854">
    <property type="entry name" value="lipid_A_lpxH"/>
    <property type="match status" value="1"/>
</dbReference>
<comment type="cofactor">
    <cofactor evidence="10">
        <name>Mn(2+)</name>
        <dbReference type="ChEBI" id="CHEBI:29035"/>
    </cofactor>
    <text evidence="10">Binds 2 Mn(2+) ions per subunit in a binuclear metal center.</text>
</comment>
<evidence type="ECO:0000256" key="8">
    <source>
        <dbReference type="ARBA" id="ARBA00023136"/>
    </source>
</evidence>
<dbReference type="EC" id="3.6.1.54" evidence="10"/>
<dbReference type="PANTHER" id="PTHR34990:SF1">
    <property type="entry name" value="UDP-2,3-DIACYLGLUCOSAMINE HYDROLASE"/>
    <property type="match status" value="1"/>
</dbReference>
<comment type="subcellular location">
    <subcellularLocation>
        <location evidence="10">Cell inner membrane</location>
        <topology evidence="10">Peripheral membrane protein</topology>
        <orientation evidence="10">Cytoplasmic side</orientation>
    </subcellularLocation>
</comment>
<dbReference type="InterPro" id="IPR004843">
    <property type="entry name" value="Calcineurin-like_PHP"/>
</dbReference>
<keyword evidence="1 10" id="KW-1003">Cell membrane</keyword>
<feature type="binding site" evidence="10">
    <location>
        <position position="10"/>
    </location>
    <ligand>
        <name>Mn(2+)</name>
        <dbReference type="ChEBI" id="CHEBI:29035"/>
        <label>1</label>
    </ligand>
</feature>
<feature type="binding site" evidence="10">
    <location>
        <position position="121"/>
    </location>
    <ligand>
        <name>substrate</name>
    </ligand>
</feature>
<dbReference type="GO" id="GO:0019897">
    <property type="term" value="C:extrinsic component of plasma membrane"/>
    <property type="evidence" value="ECO:0007669"/>
    <property type="project" value="UniProtKB-UniRule"/>
</dbReference>
<keyword evidence="7 10" id="KW-0443">Lipid metabolism</keyword>
<keyword evidence="5 10" id="KW-0479">Metal-binding</keyword>
<dbReference type="GO" id="GO:0009245">
    <property type="term" value="P:lipid A biosynthetic process"/>
    <property type="evidence" value="ECO:0007669"/>
    <property type="project" value="UniProtKB-UniRule"/>
</dbReference>
<accession>A0A2S0PDI2</accession>
<gene>
    <name evidence="10" type="primary">lpxH</name>
    <name evidence="12" type="ORF">DAI18_16265</name>
</gene>
<evidence type="ECO:0000256" key="6">
    <source>
        <dbReference type="ARBA" id="ARBA00022801"/>
    </source>
</evidence>
<feature type="binding site" evidence="10">
    <location>
        <position position="41"/>
    </location>
    <ligand>
        <name>Mn(2+)</name>
        <dbReference type="ChEBI" id="CHEBI:29035"/>
        <label>1</label>
    </ligand>
</feature>
<dbReference type="InterPro" id="IPR010138">
    <property type="entry name" value="UDP-diacylglucosamine_Hdrlase"/>
</dbReference>
<evidence type="ECO:0000313" key="12">
    <source>
        <dbReference type="EMBL" id="AVY95426.1"/>
    </source>
</evidence>
<keyword evidence="2 10" id="KW-0444">Lipid biosynthesis</keyword>
<dbReference type="PANTHER" id="PTHR34990">
    <property type="entry name" value="UDP-2,3-DIACYLGLUCOSAMINE HYDROLASE-RELATED"/>
    <property type="match status" value="1"/>
</dbReference>
<keyword evidence="9 10" id="KW-0464">Manganese</keyword>
<feature type="binding site" evidence="10">
    <location>
        <position position="166"/>
    </location>
    <ligand>
        <name>substrate</name>
    </ligand>
</feature>
<keyword evidence="3 10" id="KW-0997">Cell inner membrane</keyword>
<evidence type="ECO:0000256" key="9">
    <source>
        <dbReference type="ARBA" id="ARBA00023211"/>
    </source>
</evidence>
<dbReference type="CDD" id="cd07398">
    <property type="entry name" value="MPP_YbbF-LpxH"/>
    <property type="match status" value="1"/>
</dbReference>
<feature type="binding site" evidence="10">
    <location>
        <position position="194"/>
    </location>
    <ligand>
        <name>substrate</name>
    </ligand>
</feature>
<dbReference type="UniPathway" id="UPA00359">
    <property type="reaction ID" value="UER00480"/>
</dbReference>
<evidence type="ECO:0000256" key="7">
    <source>
        <dbReference type="ARBA" id="ARBA00023098"/>
    </source>
</evidence>
<evidence type="ECO:0000256" key="4">
    <source>
        <dbReference type="ARBA" id="ARBA00022556"/>
    </source>
</evidence>
<keyword evidence="8 10" id="KW-0472">Membrane</keyword>
<name>A0A2S0PDI2_9NEIS</name>
<feature type="binding site" evidence="10">
    <location>
        <position position="196"/>
    </location>
    <ligand>
        <name>Mn(2+)</name>
        <dbReference type="ChEBI" id="CHEBI:29035"/>
        <label>1</label>
    </ligand>
</feature>
<feature type="binding site" evidence="10">
    <location>
        <position position="163"/>
    </location>
    <ligand>
        <name>substrate</name>
    </ligand>
</feature>
<dbReference type="GO" id="GO:0030145">
    <property type="term" value="F:manganese ion binding"/>
    <property type="evidence" value="ECO:0007669"/>
    <property type="project" value="UniProtKB-UniRule"/>
</dbReference>
<feature type="binding site" evidence="10">
    <location>
        <position position="194"/>
    </location>
    <ligand>
        <name>Mn(2+)</name>
        <dbReference type="ChEBI" id="CHEBI:29035"/>
        <label>2</label>
    </ligand>
</feature>
<sequence>MATLFLSDLHLSADTPAFNDRFTALLGEASGRIDALYLLGDLFDAWLGDDDDTPFSSDLQARLAAFTAITPVRVMNGNRDFLIGRRFAARTGVSLLDDPATVTLYDRRYLLSHGDSLCTDDVAYQRYRAAIRRPARRWLLEHLPLSIRRAIARALRARSQADKADKPAAIMDVNAGAVASLLAAHPGATLIHGHTHRPGHHYHRVGRDQRERWVLPDWRPGQMGGLWVDAGGPRFSADPLADLAALSSNN</sequence>
<feature type="binding site" evidence="10">
    <location>
        <position position="8"/>
    </location>
    <ligand>
        <name>Mn(2+)</name>
        <dbReference type="ChEBI" id="CHEBI:29035"/>
        <label>1</label>
    </ligand>
</feature>
<comment type="catalytic activity">
    <reaction evidence="10">
        <text>UDP-2-N,3-O-bis[(3R)-3-hydroxytetradecanoyl]-alpha-D-glucosamine + H2O = 2-N,3-O-bis[(3R)-3-hydroxytetradecanoyl]-alpha-D-glucosaminyl 1-phosphate + UMP + 2 H(+)</text>
        <dbReference type="Rhea" id="RHEA:25213"/>
        <dbReference type="ChEBI" id="CHEBI:15377"/>
        <dbReference type="ChEBI" id="CHEBI:15378"/>
        <dbReference type="ChEBI" id="CHEBI:57865"/>
        <dbReference type="ChEBI" id="CHEBI:57957"/>
        <dbReference type="ChEBI" id="CHEBI:78847"/>
        <dbReference type="EC" id="3.6.1.54"/>
    </reaction>
</comment>
<comment type="similarity">
    <text evidence="10">Belongs to the LpxH family.</text>
</comment>
<feature type="binding site" evidence="10">
    <location>
        <position position="78"/>
    </location>
    <ligand>
        <name>Mn(2+)</name>
        <dbReference type="ChEBI" id="CHEBI:29035"/>
        <label>2</label>
    </ligand>
</feature>
<evidence type="ECO:0000256" key="10">
    <source>
        <dbReference type="HAMAP-Rule" id="MF_00575"/>
    </source>
</evidence>
<evidence type="ECO:0000256" key="2">
    <source>
        <dbReference type="ARBA" id="ARBA00022516"/>
    </source>
</evidence>
<feature type="domain" description="Calcineurin-like phosphoesterase" evidence="11">
    <location>
        <begin position="3"/>
        <end position="198"/>
    </location>
</feature>
<comment type="function">
    <text evidence="10">Hydrolyzes the pyrophosphate bond of UDP-2,3-diacylglucosamine to yield 2,3-diacylglucosamine 1-phosphate (lipid X) and UMP by catalyzing the attack of water at the alpha-P atom. Involved in the biosynthesis of lipid A, a phosphorylated glycolipid that anchors the lipopolysaccharide to the outer membrane of the cell.</text>
</comment>